<dbReference type="RefSeq" id="WP_286529313.1">
    <property type="nucleotide sequence ID" value="NZ_JAUJZH010000002.1"/>
</dbReference>
<dbReference type="CDD" id="cd01324">
    <property type="entry name" value="cbb3_Oxidase_CcoQ"/>
    <property type="match status" value="1"/>
</dbReference>
<dbReference type="Pfam" id="PF05545">
    <property type="entry name" value="FixQ"/>
    <property type="match status" value="1"/>
</dbReference>
<organism evidence="2 3">
    <name type="scientific">Variovorax ginsengisoli</name>
    <dbReference type="NCBI Taxonomy" id="363844"/>
    <lineage>
        <taxon>Bacteria</taxon>
        <taxon>Pseudomonadati</taxon>
        <taxon>Pseudomonadota</taxon>
        <taxon>Betaproteobacteria</taxon>
        <taxon>Burkholderiales</taxon>
        <taxon>Comamonadaceae</taxon>
        <taxon>Variovorax</taxon>
    </lineage>
</organism>
<evidence type="ECO:0000313" key="2">
    <source>
        <dbReference type="EMBL" id="MDO1531425.1"/>
    </source>
</evidence>
<keyword evidence="3" id="KW-1185">Reference proteome</keyword>
<dbReference type="Proteomes" id="UP001169027">
    <property type="component" value="Unassembled WGS sequence"/>
</dbReference>
<accession>A0ABT8RY07</accession>
<protein>
    <submittedName>
        <fullName evidence="2">Cbb3-type cytochrome c oxidase subunit 3</fullName>
    </submittedName>
</protein>
<dbReference type="EMBL" id="JAUKVY010000002">
    <property type="protein sequence ID" value="MDO1531425.1"/>
    <property type="molecule type" value="Genomic_DNA"/>
</dbReference>
<keyword evidence="1" id="KW-1133">Transmembrane helix</keyword>
<sequence>MDNITTLRIAATLVSFATFIGILVWAYSRRNAQAFEEAARLPFEEDPS</sequence>
<reference evidence="2" key="1">
    <citation type="submission" date="2023-06" db="EMBL/GenBank/DDBJ databases">
        <authorList>
            <person name="Jiang Y."/>
            <person name="Liu Q."/>
        </authorList>
    </citation>
    <scope>NUCLEOTIDE SEQUENCE</scope>
    <source>
        <strain evidence="2">CGMCC 1.12090</strain>
    </source>
</reference>
<comment type="caution">
    <text evidence="2">The sequence shown here is derived from an EMBL/GenBank/DDBJ whole genome shotgun (WGS) entry which is preliminary data.</text>
</comment>
<evidence type="ECO:0000256" key="1">
    <source>
        <dbReference type="SAM" id="Phobius"/>
    </source>
</evidence>
<evidence type="ECO:0000313" key="3">
    <source>
        <dbReference type="Proteomes" id="UP001169027"/>
    </source>
</evidence>
<gene>
    <name evidence="2" type="ORF">Q2T77_03915</name>
</gene>
<feature type="transmembrane region" description="Helical" evidence="1">
    <location>
        <begin position="6"/>
        <end position="27"/>
    </location>
</feature>
<name>A0ABT8RY07_9BURK</name>
<proteinExistence type="predicted"/>
<keyword evidence="1" id="KW-0472">Membrane</keyword>
<keyword evidence="1" id="KW-0812">Transmembrane</keyword>
<dbReference type="InterPro" id="IPR008621">
    <property type="entry name" value="Cbb3-typ_cyt_oxidase_comp"/>
</dbReference>